<protein>
    <submittedName>
        <fullName evidence="1">Uncharacterized protein</fullName>
    </submittedName>
</protein>
<proteinExistence type="predicted"/>
<name>F4WYZ4_ACREC</name>
<keyword evidence="2" id="KW-1185">Reference proteome</keyword>
<dbReference type="Proteomes" id="UP000007755">
    <property type="component" value="Unassembled WGS sequence"/>
</dbReference>
<reference evidence="1" key="1">
    <citation type="submission" date="2011-02" db="EMBL/GenBank/DDBJ databases">
        <title>The genome of the leaf-cutting ant Acromyrmex echinatior suggests key adaptations to social evolution and fungus farming.</title>
        <authorList>
            <person name="Nygaard S."/>
            <person name="Zhang G."/>
        </authorList>
    </citation>
    <scope>NUCLEOTIDE SEQUENCE</scope>
</reference>
<evidence type="ECO:0000313" key="1">
    <source>
        <dbReference type="EMBL" id="EGI60648.1"/>
    </source>
</evidence>
<dbReference type="EMBL" id="GL888463">
    <property type="protein sequence ID" value="EGI60648.1"/>
    <property type="molecule type" value="Genomic_DNA"/>
</dbReference>
<accession>F4WYZ4</accession>
<dbReference type="AlphaFoldDB" id="F4WYZ4"/>
<organism evidence="2">
    <name type="scientific">Acromyrmex echinatior</name>
    <name type="common">Panamanian leafcutter ant</name>
    <name type="synonym">Acromyrmex octospinosus echinatior</name>
    <dbReference type="NCBI Taxonomy" id="103372"/>
    <lineage>
        <taxon>Eukaryota</taxon>
        <taxon>Metazoa</taxon>
        <taxon>Ecdysozoa</taxon>
        <taxon>Arthropoda</taxon>
        <taxon>Hexapoda</taxon>
        <taxon>Insecta</taxon>
        <taxon>Pterygota</taxon>
        <taxon>Neoptera</taxon>
        <taxon>Endopterygota</taxon>
        <taxon>Hymenoptera</taxon>
        <taxon>Apocrita</taxon>
        <taxon>Aculeata</taxon>
        <taxon>Formicoidea</taxon>
        <taxon>Formicidae</taxon>
        <taxon>Myrmicinae</taxon>
        <taxon>Acromyrmex</taxon>
    </lineage>
</organism>
<dbReference type="InParanoid" id="F4WYZ4"/>
<gene>
    <name evidence="1" type="ORF">G5I_11208</name>
</gene>
<sequence>MSLGVENITPEKSYMRSHGEVVHDGLISTDALKCEIEFFVLRDRWDTIFEEIFKDNFMLKEDTHVSMSIMLDIIARIASNTIRIIDDAYHFVCTMMAMCFSSYSTYKDIKVSTIHAAQSITRLAAILILRSRGPWVIYSMTGVTLSRARLVQPAQIFMHNRRYRMCVSATDCRYHDLFCLGIVRHE</sequence>
<evidence type="ECO:0000313" key="2">
    <source>
        <dbReference type="Proteomes" id="UP000007755"/>
    </source>
</evidence>